<evidence type="ECO:0000313" key="2">
    <source>
        <dbReference type="EMBL" id="KAK1138114.1"/>
    </source>
</evidence>
<evidence type="ECO:0000256" key="1">
    <source>
        <dbReference type="SAM" id="MobiDB-lite"/>
    </source>
</evidence>
<evidence type="ECO:0000313" key="3">
    <source>
        <dbReference type="Proteomes" id="UP001177670"/>
    </source>
</evidence>
<proteinExistence type="predicted"/>
<comment type="caution">
    <text evidence="2">The sequence shown here is derived from an EMBL/GenBank/DDBJ whole genome shotgun (WGS) entry which is preliminary data.</text>
</comment>
<feature type="region of interest" description="Disordered" evidence="1">
    <location>
        <begin position="1"/>
        <end position="48"/>
    </location>
</feature>
<dbReference type="AlphaFoldDB" id="A0AA40GIG1"/>
<keyword evidence="3" id="KW-1185">Reference proteome</keyword>
<organism evidence="2 3">
    <name type="scientific">Melipona bicolor</name>
    <dbReference type="NCBI Taxonomy" id="60889"/>
    <lineage>
        <taxon>Eukaryota</taxon>
        <taxon>Metazoa</taxon>
        <taxon>Ecdysozoa</taxon>
        <taxon>Arthropoda</taxon>
        <taxon>Hexapoda</taxon>
        <taxon>Insecta</taxon>
        <taxon>Pterygota</taxon>
        <taxon>Neoptera</taxon>
        <taxon>Endopterygota</taxon>
        <taxon>Hymenoptera</taxon>
        <taxon>Apocrita</taxon>
        <taxon>Aculeata</taxon>
        <taxon>Apoidea</taxon>
        <taxon>Anthophila</taxon>
        <taxon>Apidae</taxon>
        <taxon>Melipona</taxon>
    </lineage>
</organism>
<feature type="compositionally biased region" description="Polar residues" evidence="1">
    <location>
        <begin position="1"/>
        <end position="14"/>
    </location>
</feature>
<name>A0AA40GIG1_9HYME</name>
<protein>
    <submittedName>
        <fullName evidence="2">Uncharacterized protein</fullName>
    </submittedName>
</protein>
<accession>A0AA40GIG1</accession>
<feature type="compositionally biased region" description="Polar residues" evidence="1">
    <location>
        <begin position="24"/>
        <end position="41"/>
    </location>
</feature>
<dbReference type="EMBL" id="JAHYIQ010000001">
    <property type="protein sequence ID" value="KAK1138114.1"/>
    <property type="molecule type" value="Genomic_DNA"/>
</dbReference>
<dbReference type="Proteomes" id="UP001177670">
    <property type="component" value="Unassembled WGS sequence"/>
</dbReference>
<gene>
    <name evidence="2" type="ORF">K0M31_002599</name>
</gene>
<sequence>MSSLKRSTNQSTREGATGRRHALTGNSSKSMRNILHTTTAPGSPLRHRSKYELRSISLEGTKVLPWTAR</sequence>
<reference evidence="2" key="1">
    <citation type="submission" date="2021-10" db="EMBL/GenBank/DDBJ databases">
        <title>Melipona bicolor Genome sequencing and assembly.</title>
        <authorList>
            <person name="Araujo N.S."/>
            <person name="Arias M.C."/>
        </authorList>
    </citation>
    <scope>NUCLEOTIDE SEQUENCE</scope>
    <source>
        <strain evidence="2">USP_2M_L1-L4_2017</strain>
        <tissue evidence="2">Whole body</tissue>
    </source>
</reference>